<dbReference type="InterPro" id="IPR029063">
    <property type="entry name" value="SAM-dependent_MTases_sf"/>
</dbReference>
<dbReference type="InterPro" id="IPR025799">
    <property type="entry name" value="Arg_MeTrfase"/>
</dbReference>
<gene>
    <name evidence="3" type="primary">LOC111088398</name>
</gene>
<keyword evidence="1" id="KW-0949">S-adenosyl-L-methionine</keyword>
<dbReference type="Proteomes" id="UP000694941">
    <property type="component" value="Unplaced"/>
</dbReference>
<dbReference type="PANTHER" id="PTHR11006">
    <property type="entry name" value="PROTEIN ARGININE N-METHYLTRANSFERASE"/>
    <property type="match status" value="1"/>
</dbReference>
<dbReference type="GeneID" id="111088398"/>
<accession>A0ABM1TE16</accession>
<dbReference type="SUPFAM" id="SSF53335">
    <property type="entry name" value="S-adenosyl-L-methionine-dependent methyltransferases"/>
    <property type="match status" value="1"/>
</dbReference>
<evidence type="ECO:0000256" key="1">
    <source>
        <dbReference type="ARBA" id="ARBA00022691"/>
    </source>
</evidence>
<evidence type="ECO:0000313" key="3">
    <source>
        <dbReference type="RefSeq" id="XP_022254122.1"/>
    </source>
</evidence>
<protein>
    <submittedName>
        <fullName evidence="3">Protein arginine N-methyltransferase 7-like</fullName>
    </submittedName>
</protein>
<proteinExistence type="predicted"/>
<dbReference type="PANTHER" id="PTHR11006:SF4">
    <property type="entry name" value="PROTEIN ARGININE N-METHYLTRANSFERASE 7"/>
    <property type="match status" value="1"/>
</dbReference>
<reference evidence="3" key="1">
    <citation type="submission" date="2025-08" db="UniProtKB">
        <authorList>
            <consortium name="RefSeq"/>
        </authorList>
    </citation>
    <scope>IDENTIFICATION</scope>
    <source>
        <tissue evidence="3">Muscle</tissue>
    </source>
</reference>
<dbReference type="RefSeq" id="XP_022254122.1">
    <property type="nucleotide sequence ID" value="XM_022398414.1"/>
</dbReference>
<organism evidence="2 3">
    <name type="scientific">Limulus polyphemus</name>
    <name type="common">Atlantic horseshoe crab</name>
    <dbReference type="NCBI Taxonomy" id="6850"/>
    <lineage>
        <taxon>Eukaryota</taxon>
        <taxon>Metazoa</taxon>
        <taxon>Ecdysozoa</taxon>
        <taxon>Arthropoda</taxon>
        <taxon>Chelicerata</taxon>
        <taxon>Merostomata</taxon>
        <taxon>Xiphosura</taxon>
        <taxon>Limulidae</taxon>
        <taxon>Limulus</taxon>
    </lineage>
</organism>
<keyword evidence="2" id="KW-1185">Reference proteome</keyword>
<dbReference type="Gene3D" id="3.40.50.150">
    <property type="entry name" value="Vaccinia Virus protein VP39"/>
    <property type="match status" value="1"/>
</dbReference>
<sequence>MWYANSFLALEIFVRCRRFHFYFPRTFKCYLKLGSFLGFGLQLPALVTMSKPIFTQRFNPLTGKSQWDIQDENYDYHQEVARSSYADMLHDKERNQKYFAALTKAVNTIKSLGQKAKVLDIGTGTGLLSMMAVKCGADTITACEVGHKDVNNKHFN</sequence>
<name>A0ABM1TE16_LIMPO</name>
<dbReference type="Pfam" id="PF06325">
    <property type="entry name" value="PrmA"/>
    <property type="match status" value="1"/>
</dbReference>
<evidence type="ECO:0000313" key="2">
    <source>
        <dbReference type="Proteomes" id="UP000694941"/>
    </source>
</evidence>